<accession>I4YM34</accession>
<dbReference type="PANTHER" id="PTHR37326">
    <property type="entry name" value="BLL3975 PROTEIN"/>
    <property type="match status" value="1"/>
</dbReference>
<dbReference type="GO" id="GO:0046872">
    <property type="term" value="F:metal ion binding"/>
    <property type="evidence" value="ECO:0007669"/>
    <property type="project" value="UniProtKB-KW"/>
</dbReference>
<dbReference type="eggNOG" id="COG3608">
    <property type="taxonomic scope" value="Bacteria"/>
</dbReference>
<dbReference type="InterPro" id="IPR055438">
    <property type="entry name" value="AstE_AspA_cat"/>
</dbReference>
<protein>
    <submittedName>
        <fullName evidence="6">Putative deacylase</fullName>
    </submittedName>
</protein>
<dbReference type="HOGENOM" id="CLU_062226_0_0_5"/>
<dbReference type="SUPFAM" id="SSF53187">
    <property type="entry name" value="Zn-dependent exopeptidases"/>
    <property type="match status" value="1"/>
</dbReference>
<sequence>MGTVWPSPASETFWLHMKTEQIALSPLAPGANLSLTVQRFGQAGARPRIYVQSSLHADEIPGMIAAHHLRERLTALEAEGRIKGEIVLVPAANPIGLAQRVMGDHIGRFHLADGVNFNRGYPYLVPKVAERISGQLTQDGEANVRLIREALRAELEAWQPSNAAEVMKKALLGLAQEADIVLDLHCDSEAVVHLYTHTRSAEEFAPLSALIGSHAYLLADESGDEPFDEACSRPWAELADRFPDRPVPFACHSTTLEFRGERDVTHETGQADAAAMIDYLILRGAIAGEMPQVPEALCRATPLAASEPVQAPENGILVFRTEIGTKVKEGEVLADVIDPLTGAVTPAKAPTDGVMFARVAVRFATKGMRIAKVAGTTAKRTGKLLGA</sequence>
<keyword evidence="7" id="KW-1185">Reference proteome</keyword>
<name>I4YM34_9HYPH</name>
<evidence type="ECO:0000313" key="6">
    <source>
        <dbReference type="EMBL" id="EIM25026.1"/>
    </source>
</evidence>
<evidence type="ECO:0000256" key="3">
    <source>
        <dbReference type="ARBA" id="ARBA00022801"/>
    </source>
</evidence>
<dbReference type="Pfam" id="PF24827">
    <property type="entry name" value="AstE_AspA_cat"/>
    <property type="match status" value="1"/>
</dbReference>
<evidence type="ECO:0000256" key="4">
    <source>
        <dbReference type="ARBA" id="ARBA00022833"/>
    </source>
</evidence>
<dbReference type="STRING" id="864069.MicloDRAFT_00057460"/>
<evidence type="ECO:0000256" key="2">
    <source>
        <dbReference type="ARBA" id="ARBA00022723"/>
    </source>
</evidence>
<gene>
    <name evidence="6" type="ORF">MicloDRAFT_00057460</name>
</gene>
<dbReference type="GO" id="GO:0016788">
    <property type="term" value="F:hydrolase activity, acting on ester bonds"/>
    <property type="evidence" value="ECO:0007669"/>
    <property type="project" value="InterPro"/>
</dbReference>
<dbReference type="InterPro" id="IPR053138">
    <property type="entry name" value="N-alpha-Ac-DABA_deacetylase"/>
</dbReference>
<comment type="cofactor">
    <cofactor evidence="1">
        <name>Zn(2+)</name>
        <dbReference type="ChEBI" id="CHEBI:29105"/>
    </cofactor>
</comment>
<feature type="domain" description="Succinylglutamate desuccinylase/Aspartoacylase catalytic" evidence="5">
    <location>
        <begin position="47"/>
        <end position="203"/>
    </location>
</feature>
<evidence type="ECO:0000259" key="5">
    <source>
        <dbReference type="Pfam" id="PF24827"/>
    </source>
</evidence>
<dbReference type="EMBL" id="JH660647">
    <property type="protein sequence ID" value="EIM25026.1"/>
    <property type="molecule type" value="Genomic_DNA"/>
</dbReference>
<evidence type="ECO:0000313" key="7">
    <source>
        <dbReference type="Proteomes" id="UP000003947"/>
    </source>
</evidence>
<reference evidence="6 7" key="1">
    <citation type="submission" date="2012-02" db="EMBL/GenBank/DDBJ databases">
        <title>Improved High-Quality Draft sequence of Microvirga sp. WSM3557.</title>
        <authorList>
            <consortium name="US DOE Joint Genome Institute"/>
            <person name="Lucas S."/>
            <person name="Han J."/>
            <person name="Lapidus A."/>
            <person name="Cheng J.-F."/>
            <person name="Goodwin L."/>
            <person name="Pitluck S."/>
            <person name="Peters L."/>
            <person name="Zhang X."/>
            <person name="Detter J.C."/>
            <person name="Han C."/>
            <person name="Tapia R."/>
            <person name="Land M."/>
            <person name="Hauser L."/>
            <person name="Kyrpides N."/>
            <person name="Ivanova N."/>
            <person name="Pagani I."/>
            <person name="Brau L."/>
            <person name="Yates R."/>
            <person name="O'Hara G."/>
            <person name="Rui T."/>
            <person name="Howieson J."/>
            <person name="Reeve W."/>
            <person name="Woyke T."/>
        </authorList>
    </citation>
    <scope>NUCLEOTIDE SEQUENCE [LARGE SCALE GENOMIC DNA]</scope>
    <source>
        <strain evidence="6 7">WSM3557</strain>
    </source>
</reference>
<dbReference type="CDD" id="cd06250">
    <property type="entry name" value="M14_PaAOTO_like"/>
    <property type="match status" value="1"/>
</dbReference>
<evidence type="ECO:0000256" key="1">
    <source>
        <dbReference type="ARBA" id="ARBA00001947"/>
    </source>
</evidence>
<dbReference type="PANTHER" id="PTHR37326:SF1">
    <property type="entry name" value="BLL3975 PROTEIN"/>
    <property type="match status" value="1"/>
</dbReference>
<dbReference type="Proteomes" id="UP000003947">
    <property type="component" value="Unassembled WGS sequence"/>
</dbReference>
<organism evidence="6 7">
    <name type="scientific">Microvirga lotononidis</name>
    <dbReference type="NCBI Taxonomy" id="864069"/>
    <lineage>
        <taxon>Bacteria</taxon>
        <taxon>Pseudomonadati</taxon>
        <taxon>Pseudomonadota</taxon>
        <taxon>Alphaproteobacteria</taxon>
        <taxon>Hyphomicrobiales</taxon>
        <taxon>Methylobacteriaceae</taxon>
        <taxon>Microvirga</taxon>
    </lineage>
</organism>
<dbReference type="AlphaFoldDB" id="I4YM34"/>
<dbReference type="PATRIC" id="fig|864069.3.peg.6168"/>
<proteinExistence type="predicted"/>
<keyword evidence="4" id="KW-0862">Zinc</keyword>
<keyword evidence="3" id="KW-0378">Hydrolase</keyword>
<keyword evidence="2" id="KW-0479">Metal-binding</keyword>
<dbReference type="Gene3D" id="3.40.630.10">
    <property type="entry name" value="Zn peptidases"/>
    <property type="match status" value="1"/>
</dbReference>